<feature type="domain" description="SpoVR-like C-terminal" evidence="2">
    <location>
        <begin position="448"/>
        <end position="500"/>
    </location>
</feature>
<name>A0A157SRI4_9BORD</name>
<dbReference type="InterPro" id="IPR007390">
    <property type="entry name" value="Spore_V_R"/>
</dbReference>
<dbReference type="InterPro" id="IPR057008">
    <property type="entry name" value="SpoVR-like_C"/>
</dbReference>
<feature type="domain" description="SpoVR protein-like N-terminal" evidence="1">
    <location>
        <begin position="26"/>
        <end position="443"/>
    </location>
</feature>
<dbReference type="Pfam" id="PF24755">
    <property type="entry name" value="SpoVR_C"/>
    <property type="match status" value="1"/>
</dbReference>
<evidence type="ECO:0000259" key="1">
    <source>
        <dbReference type="Pfam" id="PF04293"/>
    </source>
</evidence>
<dbReference type="RefSeq" id="WP_066131728.1">
    <property type="nucleotide sequence ID" value="NZ_FKIF01000008.1"/>
</dbReference>
<evidence type="ECO:0000313" key="3">
    <source>
        <dbReference type="EMBL" id="SAI72914.1"/>
    </source>
</evidence>
<gene>
    <name evidence="3" type="ORF">SAMEA3906486_04348</name>
</gene>
<accession>A0A157SRI4</accession>
<evidence type="ECO:0000313" key="4">
    <source>
        <dbReference type="Proteomes" id="UP000076848"/>
    </source>
</evidence>
<dbReference type="PANTHER" id="PTHR30029:SF2">
    <property type="entry name" value="STAGE V SPORULATION PROTEIN R"/>
    <property type="match status" value="1"/>
</dbReference>
<dbReference type="InterPro" id="IPR057270">
    <property type="entry name" value="Ycgb-like"/>
</dbReference>
<evidence type="ECO:0000259" key="2">
    <source>
        <dbReference type="Pfam" id="PF24755"/>
    </source>
</evidence>
<dbReference type="AlphaFoldDB" id="A0A157SRI4"/>
<dbReference type="InterPro" id="IPR056174">
    <property type="entry name" value="SpoVR_N"/>
</dbReference>
<protein>
    <submittedName>
        <fullName evidence="3">SpoVR family protein</fullName>
    </submittedName>
</protein>
<organism evidence="3 4">
    <name type="scientific">Bordetella ansorpii</name>
    <dbReference type="NCBI Taxonomy" id="288768"/>
    <lineage>
        <taxon>Bacteria</taxon>
        <taxon>Pseudomonadati</taxon>
        <taxon>Pseudomonadota</taxon>
        <taxon>Betaproteobacteria</taxon>
        <taxon>Burkholderiales</taxon>
        <taxon>Alcaligenaceae</taxon>
        <taxon>Bordetella</taxon>
    </lineage>
</organism>
<dbReference type="PANTHER" id="PTHR30029">
    <property type="entry name" value="STAGE V SPORULATION PROTEIN R"/>
    <property type="match status" value="1"/>
</dbReference>
<sequence length="514" mass="59935">MNMIVGPSGERAARPGAARPISEGSEWTFDLIQRYDEAISDTAAEYGLDTYPNQIEIITSEQMLDAYASAGLPLGYPHWSYGKEFIRNEQYYRTGMQGLAYEIVINSNPCISYLMEENSMAMQALVIAHACYGHNSFFKNNYLFRQWTDADGVLDYLVFARKFVMDCEERYGIETVEAILDSCHALSLHGVDRYKRPTPPSLREETQRQAEREEHARLQYNDLWRTVPRSEAAHAEARRESTFPPEPEENLLYFIEKHSPRLEPWQRELVRIVRKVAQYFYPQSQTKVMNEGWATFWHYTLLNRLHHKGLVNDGFMMEVLQSHTGVVSQRGFDQRGYGGINPYALGYSMMTDIRRMCESPTPEDRKWFPDIAGSDWLSTLDFAMRNFKDESFISQYLSPRLIREFRFFAIADHQENPKLAVAAIHDDEGYRDIRRLLAAQHNRDNQVPDIQVVRYKRESDRSLVLRHQQTRRRPLAAEDADQVMKHLGRLWGFRVRLEETSPDGTVLSYRQIEP</sequence>
<dbReference type="Proteomes" id="UP000076848">
    <property type="component" value="Unassembled WGS sequence"/>
</dbReference>
<dbReference type="NCBIfam" id="NF008737">
    <property type="entry name" value="PRK11767.1"/>
    <property type="match status" value="1"/>
</dbReference>
<keyword evidence="4" id="KW-1185">Reference proteome</keyword>
<reference evidence="3 4" key="1">
    <citation type="submission" date="2016-04" db="EMBL/GenBank/DDBJ databases">
        <authorList>
            <consortium name="Pathogen Informatics"/>
        </authorList>
    </citation>
    <scope>NUCLEOTIDE SEQUENCE [LARGE SCALE GENOMIC DNA]</scope>
    <source>
        <strain evidence="3 4">H050680373</strain>
    </source>
</reference>
<dbReference type="Pfam" id="PF04293">
    <property type="entry name" value="SpoVR"/>
    <property type="match status" value="1"/>
</dbReference>
<dbReference type="STRING" id="288768.SAMEA3906486_04348"/>
<proteinExistence type="predicted"/>
<dbReference type="EMBL" id="FKIF01000008">
    <property type="protein sequence ID" value="SAI72914.1"/>
    <property type="molecule type" value="Genomic_DNA"/>
</dbReference>